<protein>
    <submittedName>
        <fullName evidence="2">Uncharacterized protein</fullName>
    </submittedName>
</protein>
<organism evidence="2 3">
    <name type="scientific">Trifolium pratense</name>
    <name type="common">Red clover</name>
    <dbReference type="NCBI Taxonomy" id="57577"/>
    <lineage>
        <taxon>Eukaryota</taxon>
        <taxon>Viridiplantae</taxon>
        <taxon>Streptophyta</taxon>
        <taxon>Embryophyta</taxon>
        <taxon>Tracheophyta</taxon>
        <taxon>Spermatophyta</taxon>
        <taxon>Magnoliopsida</taxon>
        <taxon>eudicotyledons</taxon>
        <taxon>Gunneridae</taxon>
        <taxon>Pentapetalae</taxon>
        <taxon>rosids</taxon>
        <taxon>fabids</taxon>
        <taxon>Fabales</taxon>
        <taxon>Fabaceae</taxon>
        <taxon>Papilionoideae</taxon>
        <taxon>50 kb inversion clade</taxon>
        <taxon>NPAAA clade</taxon>
        <taxon>Hologalegina</taxon>
        <taxon>IRL clade</taxon>
        <taxon>Trifolieae</taxon>
        <taxon>Trifolium</taxon>
    </lineage>
</organism>
<evidence type="ECO:0000256" key="1">
    <source>
        <dbReference type="SAM" id="MobiDB-lite"/>
    </source>
</evidence>
<dbReference type="EMBL" id="ASHM01067931">
    <property type="protein sequence ID" value="PNX54422.1"/>
    <property type="molecule type" value="Genomic_DNA"/>
</dbReference>
<gene>
    <name evidence="2" type="ORF">L195_g048041</name>
</gene>
<feature type="region of interest" description="Disordered" evidence="1">
    <location>
        <begin position="1"/>
        <end position="23"/>
    </location>
</feature>
<name>A0A2K3JK71_TRIPR</name>
<reference evidence="2 3" key="2">
    <citation type="journal article" date="2017" name="Front. Plant Sci.">
        <title>Gene Classification and Mining of Molecular Markers Useful in Red Clover (Trifolium pratense) Breeding.</title>
        <authorList>
            <person name="Istvanek J."/>
            <person name="Dluhosova J."/>
            <person name="Dluhos P."/>
            <person name="Patkova L."/>
            <person name="Nedelnik J."/>
            <person name="Repkova J."/>
        </authorList>
    </citation>
    <scope>NUCLEOTIDE SEQUENCE [LARGE SCALE GENOMIC DNA]</scope>
    <source>
        <strain evidence="3">cv. Tatra</strain>
        <tissue evidence="2">Young leaves</tissue>
    </source>
</reference>
<accession>A0A2K3JK71</accession>
<evidence type="ECO:0000313" key="3">
    <source>
        <dbReference type="Proteomes" id="UP000236291"/>
    </source>
</evidence>
<reference evidence="2 3" key="1">
    <citation type="journal article" date="2014" name="Am. J. Bot.">
        <title>Genome assembly and annotation for red clover (Trifolium pratense; Fabaceae).</title>
        <authorList>
            <person name="Istvanek J."/>
            <person name="Jaros M."/>
            <person name="Krenek A."/>
            <person name="Repkova J."/>
        </authorList>
    </citation>
    <scope>NUCLEOTIDE SEQUENCE [LARGE SCALE GENOMIC DNA]</scope>
    <source>
        <strain evidence="3">cv. Tatra</strain>
        <tissue evidence="2">Young leaves</tissue>
    </source>
</reference>
<feature type="non-terminal residue" evidence="2">
    <location>
        <position position="1"/>
    </location>
</feature>
<proteinExistence type="predicted"/>
<dbReference type="AlphaFoldDB" id="A0A2K3JK71"/>
<feature type="compositionally biased region" description="Basic and acidic residues" evidence="1">
    <location>
        <begin position="1"/>
        <end position="16"/>
    </location>
</feature>
<sequence length="46" mass="5467">RNESSAADNELKTKKDWPKRRKLHTNRARQAEFSFNCMCEWVLASL</sequence>
<dbReference type="Proteomes" id="UP000236291">
    <property type="component" value="Unassembled WGS sequence"/>
</dbReference>
<comment type="caution">
    <text evidence="2">The sequence shown here is derived from an EMBL/GenBank/DDBJ whole genome shotgun (WGS) entry which is preliminary data.</text>
</comment>
<evidence type="ECO:0000313" key="2">
    <source>
        <dbReference type="EMBL" id="PNX54422.1"/>
    </source>
</evidence>